<organism evidence="1 2">
    <name type="scientific">Nonomuraea polychroma</name>
    <dbReference type="NCBI Taxonomy" id="46176"/>
    <lineage>
        <taxon>Bacteria</taxon>
        <taxon>Bacillati</taxon>
        <taxon>Actinomycetota</taxon>
        <taxon>Actinomycetes</taxon>
        <taxon>Streptosporangiales</taxon>
        <taxon>Streptosporangiaceae</taxon>
        <taxon>Nonomuraea</taxon>
    </lineage>
</organism>
<name>A0A438LY65_9ACTN</name>
<sequence length="70" mass="7847">MWAETSRPTWRSHVCRATWSRPVWAALTTGEADRPVPARGVGAPIKQDPVALHVSVLRALGCRYRFSWSS</sequence>
<dbReference type="EMBL" id="SAUN01000001">
    <property type="protein sequence ID" value="RVX38401.1"/>
    <property type="molecule type" value="Genomic_DNA"/>
</dbReference>
<comment type="caution">
    <text evidence="1">The sequence shown here is derived from an EMBL/GenBank/DDBJ whole genome shotgun (WGS) entry which is preliminary data.</text>
</comment>
<reference evidence="1 2" key="1">
    <citation type="submission" date="2019-01" db="EMBL/GenBank/DDBJ databases">
        <title>Sequencing the genomes of 1000 actinobacteria strains.</title>
        <authorList>
            <person name="Klenk H.-P."/>
        </authorList>
    </citation>
    <scope>NUCLEOTIDE SEQUENCE [LARGE SCALE GENOMIC DNA]</scope>
    <source>
        <strain evidence="1 2">DSM 43925</strain>
    </source>
</reference>
<evidence type="ECO:0000313" key="2">
    <source>
        <dbReference type="Proteomes" id="UP000284824"/>
    </source>
</evidence>
<keyword evidence="2" id="KW-1185">Reference proteome</keyword>
<dbReference type="AlphaFoldDB" id="A0A438LY65"/>
<proteinExistence type="predicted"/>
<accession>A0A438LY65</accession>
<gene>
    <name evidence="1" type="ORF">EDD27_0706</name>
</gene>
<dbReference type="Proteomes" id="UP000284824">
    <property type="component" value="Unassembled WGS sequence"/>
</dbReference>
<protein>
    <submittedName>
        <fullName evidence="1">Uncharacterized protein</fullName>
    </submittedName>
</protein>
<evidence type="ECO:0000313" key="1">
    <source>
        <dbReference type="EMBL" id="RVX38401.1"/>
    </source>
</evidence>